<evidence type="ECO:0008006" key="3">
    <source>
        <dbReference type="Google" id="ProtNLM"/>
    </source>
</evidence>
<dbReference type="Proteomes" id="UP001183410">
    <property type="component" value="Unassembled WGS sequence"/>
</dbReference>
<name>A0ABU2JXV7_9ACTN</name>
<organism evidence="1 2">
    <name type="scientific">Streptomyces chisholmiae</name>
    <dbReference type="NCBI Taxonomy" id="3075540"/>
    <lineage>
        <taxon>Bacteria</taxon>
        <taxon>Bacillati</taxon>
        <taxon>Actinomycetota</taxon>
        <taxon>Actinomycetes</taxon>
        <taxon>Kitasatosporales</taxon>
        <taxon>Streptomycetaceae</taxon>
        <taxon>Streptomyces</taxon>
    </lineage>
</organism>
<dbReference type="EMBL" id="JAVREO010000014">
    <property type="protein sequence ID" value="MDT0269033.1"/>
    <property type="molecule type" value="Genomic_DNA"/>
</dbReference>
<evidence type="ECO:0000313" key="1">
    <source>
        <dbReference type="EMBL" id="MDT0269033.1"/>
    </source>
</evidence>
<dbReference type="RefSeq" id="WP_311669122.1">
    <property type="nucleotide sequence ID" value="NZ_JAVREO010000014.1"/>
</dbReference>
<keyword evidence="2" id="KW-1185">Reference proteome</keyword>
<sequence>MIGTTVVGDDFHVYLRVKRRRGRVGCDVTHGEAHLEALIENDYRLYVSAPSLLIK</sequence>
<gene>
    <name evidence="1" type="ORF">RM844_22360</name>
</gene>
<evidence type="ECO:0000313" key="2">
    <source>
        <dbReference type="Proteomes" id="UP001183410"/>
    </source>
</evidence>
<accession>A0ABU2JXV7</accession>
<comment type="caution">
    <text evidence="1">The sequence shown here is derived from an EMBL/GenBank/DDBJ whole genome shotgun (WGS) entry which is preliminary data.</text>
</comment>
<reference evidence="2" key="1">
    <citation type="submission" date="2023-07" db="EMBL/GenBank/DDBJ databases">
        <title>30 novel species of actinomycetes from the DSMZ collection.</title>
        <authorList>
            <person name="Nouioui I."/>
        </authorList>
    </citation>
    <scope>NUCLEOTIDE SEQUENCE [LARGE SCALE GENOMIC DNA]</scope>
    <source>
        <strain evidence="2">DSM 44915</strain>
    </source>
</reference>
<protein>
    <recommendedName>
        <fullName evidence="3">Transposase</fullName>
    </recommendedName>
</protein>
<proteinExistence type="predicted"/>